<evidence type="ECO:0000259" key="1">
    <source>
        <dbReference type="Pfam" id="PF13966"/>
    </source>
</evidence>
<keyword evidence="2" id="KW-1185">Reference proteome</keyword>
<dbReference type="InterPro" id="IPR026960">
    <property type="entry name" value="RVT-Znf"/>
</dbReference>
<proteinExistence type="predicted"/>
<dbReference type="KEGG" id="soe:110785971"/>
<evidence type="ECO:0000313" key="3">
    <source>
        <dbReference type="RefSeq" id="XP_021846169.2"/>
    </source>
</evidence>
<dbReference type="GeneID" id="110785971"/>
<dbReference type="PANTHER" id="PTHR33116:SF84">
    <property type="entry name" value="RNA-DIRECTED DNA POLYMERASE"/>
    <property type="match status" value="1"/>
</dbReference>
<evidence type="ECO:0000313" key="2">
    <source>
        <dbReference type="Proteomes" id="UP000813463"/>
    </source>
</evidence>
<dbReference type="Pfam" id="PF13966">
    <property type="entry name" value="zf-RVT"/>
    <property type="match status" value="1"/>
</dbReference>
<dbReference type="RefSeq" id="XP_021846169.2">
    <property type="nucleotide sequence ID" value="XM_021990477.2"/>
</dbReference>
<dbReference type="AlphaFoldDB" id="A0A9R0IDJ3"/>
<gene>
    <name evidence="3" type="primary">LOC110785971</name>
</gene>
<reference evidence="3" key="2">
    <citation type="submission" date="2025-08" db="UniProtKB">
        <authorList>
            <consortium name="RefSeq"/>
        </authorList>
    </citation>
    <scope>IDENTIFICATION</scope>
    <source>
        <tissue evidence="3">Leaf</tissue>
    </source>
</reference>
<organism evidence="2 3">
    <name type="scientific">Spinacia oleracea</name>
    <name type="common">Spinach</name>
    <dbReference type="NCBI Taxonomy" id="3562"/>
    <lineage>
        <taxon>Eukaryota</taxon>
        <taxon>Viridiplantae</taxon>
        <taxon>Streptophyta</taxon>
        <taxon>Embryophyta</taxon>
        <taxon>Tracheophyta</taxon>
        <taxon>Spermatophyta</taxon>
        <taxon>Magnoliopsida</taxon>
        <taxon>eudicotyledons</taxon>
        <taxon>Gunneridae</taxon>
        <taxon>Pentapetalae</taxon>
        <taxon>Caryophyllales</taxon>
        <taxon>Chenopodiaceae</taxon>
        <taxon>Chenopodioideae</taxon>
        <taxon>Anserineae</taxon>
        <taxon>Spinacia</taxon>
    </lineage>
</organism>
<reference evidence="2" key="1">
    <citation type="journal article" date="2021" name="Nat. Commun.">
        <title>Genomic analyses provide insights into spinach domestication and the genetic basis of agronomic traits.</title>
        <authorList>
            <person name="Cai X."/>
            <person name="Sun X."/>
            <person name="Xu C."/>
            <person name="Sun H."/>
            <person name="Wang X."/>
            <person name="Ge C."/>
            <person name="Zhang Z."/>
            <person name="Wang Q."/>
            <person name="Fei Z."/>
            <person name="Jiao C."/>
            <person name="Wang Q."/>
        </authorList>
    </citation>
    <scope>NUCLEOTIDE SEQUENCE [LARGE SCALE GENOMIC DNA]</scope>
    <source>
        <strain evidence="2">cv. Varoflay</strain>
    </source>
</reference>
<sequence length="217" mass="25952">MSIQSWYWKQLCKVKDRFGAGYSLDRWSFDIKGYTASSGYYWLRGEQQQVQWASWVWNRLNIPKCSFIVWMAMWRRLQTKDRLVRFGMCEDDTCPVCGTSAETIDHIFFTCPYSQICVQELGRALHLPLLFNDLDAACRQIPKLSAGRFKNQVFQSCVVAMMYCIWRQRNEAVWNKTIKHPRALVRQVKHMCFWRITSIMPQRIKSHEREWFVRLLS</sequence>
<name>A0A9R0IDJ3_SPIOL</name>
<dbReference type="PANTHER" id="PTHR33116">
    <property type="entry name" value="REVERSE TRANSCRIPTASE ZINC-BINDING DOMAIN-CONTAINING PROTEIN-RELATED-RELATED"/>
    <property type="match status" value="1"/>
</dbReference>
<protein>
    <recommendedName>
        <fullName evidence="1">Reverse transcriptase zinc-binding domain-containing protein</fullName>
    </recommendedName>
</protein>
<accession>A0A9R0IDJ3</accession>
<dbReference type="Proteomes" id="UP000813463">
    <property type="component" value="Chromosome 4"/>
</dbReference>
<feature type="domain" description="Reverse transcriptase zinc-binding" evidence="1">
    <location>
        <begin position="34"/>
        <end position="115"/>
    </location>
</feature>